<evidence type="ECO:0000313" key="1">
    <source>
        <dbReference type="EMBL" id="MBA0636558.1"/>
    </source>
</evidence>
<dbReference type="AlphaFoldDB" id="A0A7J8TEF2"/>
<dbReference type="PANTHER" id="PTHR34072:SF57">
    <property type="entry name" value="RNA-DIRECTED DNA POLYMERASE"/>
    <property type="match status" value="1"/>
</dbReference>
<name>A0A7J8TEF2_GOSDV</name>
<evidence type="ECO:0000313" key="2">
    <source>
        <dbReference type="Proteomes" id="UP000593561"/>
    </source>
</evidence>
<dbReference type="Proteomes" id="UP000593561">
    <property type="component" value="Unassembled WGS sequence"/>
</dbReference>
<dbReference type="InterPro" id="IPR043128">
    <property type="entry name" value="Rev_trsase/Diguanyl_cyclase"/>
</dbReference>
<organism evidence="1 2">
    <name type="scientific">Gossypium davidsonii</name>
    <name type="common">Davidson's cotton</name>
    <name type="synonym">Gossypium klotzschianum subsp. davidsonii</name>
    <dbReference type="NCBI Taxonomy" id="34287"/>
    <lineage>
        <taxon>Eukaryota</taxon>
        <taxon>Viridiplantae</taxon>
        <taxon>Streptophyta</taxon>
        <taxon>Embryophyta</taxon>
        <taxon>Tracheophyta</taxon>
        <taxon>Spermatophyta</taxon>
        <taxon>Magnoliopsida</taxon>
        <taxon>eudicotyledons</taxon>
        <taxon>Gunneridae</taxon>
        <taxon>Pentapetalae</taxon>
        <taxon>rosids</taxon>
        <taxon>malvids</taxon>
        <taxon>Malvales</taxon>
        <taxon>Malvaceae</taxon>
        <taxon>Malvoideae</taxon>
        <taxon>Gossypium</taxon>
    </lineage>
</organism>
<protein>
    <submittedName>
        <fullName evidence="1">Uncharacterized protein</fullName>
    </submittedName>
</protein>
<dbReference type="InterPro" id="IPR043502">
    <property type="entry name" value="DNA/RNA_pol_sf"/>
</dbReference>
<reference evidence="1 2" key="1">
    <citation type="journal article" date="2019" name="Genome Biol. Evol.">
        <title>Insights into the evolution of the New World diploid cottons (Gossypium, subgenus Houzingenia) based on genome sequencing.</title>
        <authorList>
            <person name="Grover C.E."/>
            <person name="Arick M.A. 2nd"/>
            <person name="Thrash A."/>
            <person name="Conover J.L."/>
            <person name="Sanders W.S."/>
            <person name="Peterson D.G."/>
            <person name="Frelichowski J.E."/>
            <person name="Scheffler J.A."/>
            <person name="Scheffler B.E."/>
            <person name="Wendel J.F."/>
        </authorList>
    </citation>
    <scope>NUCLEOTIDE SEQUENCE [LARGE SCALE GENOMIC DNA]</scope>
    <source>
        <strain evidence="1">27</strain>
        <tissue evidence="1">Leaf</tissue>
    </source>
</reference>
<accession>A0A7J8TEF2</accession>
<dbReference type="PANTHER" id="PTHR34072">
    <property type="entry name" value="ENZYMATIC POLYPROTEIN-RELATED"/>
    <property type="match status" value="1"/>
</dbReference>
<dbReference type="EMBL" id="JABFAC010246412">
    <property type="protein sequence ID" value="MBA0636558.1"/>
    <property type="molecule type" value="Genomic_DNA"/>
</dbReference>
<dbReference type="Gene3D" id="3.30.70.270">
    <property type="match status" value="1"/>
</dbReference>
<sequence>MLVRSEAIKLLAPLLGRGKEKVWLDALPLETITTWADFVQLYLRQILPMTQMNAIRALQCPNNLYEMYDCNFRQHVREYLDVFMDDFLEKCHFMVKERLALGNQISRKGLEVDKAKIEVIKIFSILTAVRGVRNFLGHAGFYRSFIKDFAHISKPLFIFAKRDVHICPGMHQSFREQKITIEVRSQECQVFVQVFEAHPFDPLMRNCKGLKEVATEREWTNFCSPSEEPIIIPVVQEFYPALKEKETIRRFYEMRPFVKVRGVNVLVTKRSIC</sequence>
<dbReference type="SUPFAM" id="SSF56672">
    <property type="entry name" value="DNA/RNA polymerases"/>
    <property type="match status" value="1"/>
</dbReference>
<proteinExistence type="predicted"/>
<comment type="caution">
    <text evidence="1">The sequence shown here is derived from an EMBL/GenBank/DDBJ whole genome shotgun (WGS) entry which is preliminary data.</text>
</comment>
<keyword evidence="2" id="KW-1185">Reference proteome</keyword>
<gene>
    <name evidence="1" type="ORF">Godav_021865</name>
</gene>